<dbReference type="Proteomes" id="UP000195570">
    <property type="component" value="Unassembled WGS sequence"/>
</dbReference>
<name>A0A1G4IJA6_TRYEQ</name>
<dbReference type="InterPro" id="IPR051002">
    <property type="entry name" value="UBA_autophagy_assoc_protein"/>
</dbReference>
<evidence type="ECO:0000313" key="4">
    <source>
        <dbReference type="Proteomes" id="UP000195570"/>
    </source>
</evidence>
<feature type="coiled-coil region" evidence="1">
    <location>
        <begin position="482"/>
        <end position="547"/>
    </location>
</feature>
<reference evidence="3" key="1">
    <citation type="submission" date="2016-09" db="EMBL/GenBank/DDBJ databases">
        <authorList>
            <person name="Hebert L."/>
            <person name="Moumen B."/>
        </authorList>
    </citation>
    <scope>NUCLEOTIDE SEQUENCE [LARGE SCALE GENOMIC DNA]</scope>
    <source>
        <strain evidence="3">OVI</strain>
    </source>
</reference>
<organism evidence="3 4">
    <name type="scientific">Trypanosoma equiperdum</name>
    <dbReference type="NCBI Taxonomy" id="5694"/>
    <lineage>
        <taxon>Eukaryota</taxon>
        <taxon>Discoba</taxon>
        <taxon>Euglenozoa</taxon>
        <taxon>Kinetoplastea</taxon>
        <taxon>Metakinetoplastina</taxon>
        <taxon>Trypanosomatida</taxon>
        <taxon>Trypanosomatidae</taxon>
        <taxon>Trypanosoma</taxon>
    </lineage>
</organism>
<accession>A0A1G4IJA6</accession>
<dbReference type="AlphaFoldDB" id="A0A1G4IJA6"/>
<keyword evidence="1" id="KW-0175">Coiled coil</keyword>
<dbReference type="PANTHER" id="PTHR31915">
    <property type="entry name" value="SKICH DOMAIN-CONTAINING PROTEIN"/>
    <property type="match status" value="1"/>
</dbReference>
<evidence type="ECO:0000256" key="2">
    <source>
        <dbReference type="SAM" id="MobiDB-lite"/>
    </source>
</evidence>
<feature type="coiled-coil region" evidence="1">
    <location>
        <begin position="1029"/>
        <end position="1123"/>
    </location>
</feature>
<evidence type="ECO:0000256" key="1">
    <source>
        <dbReference type="SAM" id="Coils"/>
    </source>
</evidence>
<protein>
    <submittedName>
        <fullName evidence="3">Uncharacterized protein</fullName>
    </submittedName>
</protein>
<dbReference type="VEuPathDB" id="TriTrypDB:TEOVI_000413600"/>
<feature type="coiled-coil region" evidence="1">
    <location>
        <begin position="338"/>
        <end position="454"/>
    </location>
</feature>
<gene>
    <name evidence="3" type="ORF">TEOVI_000413600</name>
</gene>
<feature type="coiled-coil region" evidence="1">
    <location>
        <begin position="101"/>
        <end position="160"/>
    </location>
</feature>
<keyword evidence="4" id="KW-1185">Reference proteome</keyword>
<dbReference type="PANTHER" id="PTHR31915:SF6">
    <property type="entry name" value="SKICH DOMAIN-CONTAINING PROTEIN"/>
    <property type="match status" value="1"/>
</dbReference>
<dbReference type="GeneID" id="92378076"/>
<feature type="coiled-coil region" evidence="1">
    <location>
        <begin position="837"/>
        <end position="1003"/>
    </location>
</feature>
<feature type="coiled-coil region" evidence="1">
    <location>
        <begin position="252"/>
        <end position="314"/>
    </location>
</feature>
<proteinExistence type="predicted"/>
<sequence length="1175" mass="132996">MISQPTGTTHDDVNEPVVDGSNAVAGNLEGTRLDTKKYEQVTPLASFSPDELSKLRHVFPDAYQALLQYEQLCRHSSAIVQVKETELQRSIDVGQEVLSRIDALQLRCAQLAKERDDALAMGQEHESHLRENIEELQQLLEEREKEISHLKAMQHDVEDEGRRLQSKLSVMSLPAAAQIVVLHNQLVQLIERVEQVCNNKRSSSSVASTARMSVASIPTDGNEAETVVLLEQWLADSLDQTIQRTNELTNAVHLLDEQLQHAKHQVEQSERKCQESENKIITLRHENDQLQGELVALQKDVQALDRQAEELNAAGFHRHMDAVNSKQHELEEVRRQHSAQLLLLREQHGEELRSLEEETRSLRAELSRYRDGTAVPATYNSPSKPLEVQMSDHQKQQLQELVNDFESEKHRLVGVIEQLENALLDGKSSYQRLVAQYEEELQQQQLRAAELVRTAAENGRLKEQLEHATASISVVGELTKALETKELYIATLNQQIRELSMEVTKLKGAAHSSKNQGVARGSISKNYEDMEMELKQERENSQQLGASLAAVRSQLDELTVLFSEQKRRVRDCLRCPPPQLGMDRERVTSLLQASASRAATRFFNCLEQQHRHLNSLSHHAFTLYGGVEPMQTKEEGAANRKASGVAAAHYSSSISSFPGMANGLKKPRSRQQVQLEQIQKNASRFSSPARSPLLEDECSAPGYVVLQNSETAAALSTAMVRFLNDLTEAVVQQLLQPYTGPLEALQRLHSAFNPLMGAHNEHWTRKGDTISSDIVHHSVSLDNIEVSADENASMLRLPTSLAQQEKVSPNDIIWTTVTEGIIDAFVDACTVVFQRVYRAAGSQLQQCEERLKQANRQVQANCEERIRRTALSMVEGEGNLNAQLQVAETKIQSAHQALDILQGKYEKEASRCCELSAQVKRLEGRLTEKQRELETERLQWRHTVRELQDACGIAKEQHAEQGTRHQHQVQELQELLRNVRQQLQAARDEGHRLRLEVESVQAEHQQKIQWLEQEQQKTRSSEGKAEHALQNLREQLAASNTALQVKLNEETARVQRANANVESLQSVLRDAQSAYQLLQSALSDEQDRREMAEERVEGLNRELALLRSRLQVQQQRVAEMQEAERLQQCQLDAEARKNEALLRVNRALEGRLSEVEGDREPLRQQLQSLLLLKHC</sequence>
<comment type="caution">
    <text evidence="3">The sequence shown here is derived from an EMBL/GenBank/DDBJ whole genome shotgun (WGS) entry which is preliminary data.</text>
</comment>
<feature type="region of interest" description="Disordered" evidence="2">
    <location>
        <begin position="1"/>
        <end position="24"/>
    </location>
</feature>
<dbReference type="EMBL" id="CZPT02001883">
    <property type="protein sequence ID" value="SCU72559.1"/>
    <property type="molecule type" value="Genomic_DNA"/>
</dbReference>
<dbReference type="RefSeq" id="XP_067083038.1">
    <property type="nucleotide sequence ID" value="XM_067226937.1"/>
</dbReference>
<evidence type="ECO:0000313" key="3">
    <source>
        <dbReference type="EMBL" id="SCU72559.1"/>
    </source>
</evidence>